<keyword evidence="6 7" id="KW-0975">Bacterial flagellum</keyword>
<accession>A0A2A9DZU5</accession>
<dbReference type="GO" id="GO:0044780">
    <property type="term" value="P:bacterial-type flagellum assembly"/>
    <property type="evidence" value="ECO:0007669"/>
    <property type="project" value="InterPro"/>
</dbReference>
<reference evidence="11 12" key="1">
    <citation type="submission" date="2017-10" db="EMBL/GenBank/DDBJ databases">
        <title>Sequencing the genomes of 1000 actinobacteria strains.</title>
        <authorList>
            <person name="Klenk H.-P."/>
        </authorList>
    </citation>
    <scope>NUCLEOTIDE SEQUENCE [LARGE SCALE GENOMIC DNA]</scope>
    <source>
        <strain evidence="11 12">DSM 18966</strain>
    </source>
</reference>
<dbReference type="NCBIfam" id="TIGR02492">
    <property type="entry name" value="flgK_ends"/>
    <property type="match status" value="1"/>
</dbReference>
<evidence type="ECO:0000313" key="12">
    <source>
        <dbReference type="Proteomes" id="UP000225548"/>
    </source>
</evidence>
<comment type="subcellular location">
    <subcellularLocation>
        <location evidence="1 7">Bacterial flagellum</location>
    </subcellularLocation>
    <subcellularLocation>
        <location evidence="2 7">Secreted</location>
    </subcellularLocation>
</comment>
<dbReference type="GO" id="GO:0005198">
    <property type="term" value="F:structural molecule activity"/>
    <property type="evidence" value="ECO:0007669"/>
    <property type="project" value="UniProtKB-UniRule"/>
</dbReference>
<feature type="domain" description="Flagellar basal-body/hook protein C-terminal" evidence="9">
    <location>
        <begin position="429"/>
        <end position="465"/>
    </location>
</feature>
<keyword evidence="12" id="KW-1185">Reference proteome</keyword>
<keyword evidence="11" id="KW-0282">Flagellum</keyword>
<feature type="domain" description="Flagellar hook-associated protein FlgK helical" evidence="10">
    <location>
        <begin position="100"/>
        <end position="341"/>
    </location>
</feature>
<dbReference type="InterPro" id="IPR053927">
    <property type="entry name" value="FlgK_helical"/>
</dbReference>
<evidence type="ECO:0000256" key="1">
    <source>
        <dbReference type="ARBA" id="ARBA00004365"/>
    </source>
</evidence>
<comment type="caution">
    <text evidence="11">The sequence shown here is derived from an EMBL/GenBank/DDBJ whole genome shotgun (WGS) entry which is preliminary data.</text>
</comment>
<evidence type="ECO:0000259" key="9">
    <source>
        <dbReference type="Pfam" id="PF06429"/>
    </source>
</evidence>
<dbReference type="Pfam" id="PF00460">
    <property type="entry name" value="Flg_bb_rod"/>
    <property type="match status" value="1"/>
</dbReference>
<evidence type="ECO:0000256" key="2">
    <source>
        <dbReference type="ARBA" id="ARBA00004613"/>
    </source>
</evidence>
<keyword evidence="5 7" id="KW-0964">Secreted</keyword>
<evidence type="ECO:0000256" key="7">
    <source>
        <dbReference type="RuleBase" id="RU362065"/>
    </source>
</evidence>
<feature type="domain" description="Flagellar basal body rod protein N-terminal" evidence="8">
    <location>
        <begin position="7"/>
        <end position="37"/>
    </location>
</feature>
<dbReference type="Pfam" id="PF06429">
    <property type="entry name" value="Flg_bbr_C"/>
    <property type="match status" value="1"/>
</dbReference>
<dbReference type="InterPro" id="IPR002371">
    <property type="entry name" value="FlgK"/>
</dbReference>
<dbReference type="PANTHER" id="PTHR30033">
    <property type="entry name" value="FLAGELLAR HOOK-ASSOCIATED PROTEIN 1"/>
    <property type="match status" value="1"/>
</dbReference>
<evidence type="ECO:0000256" key="6">
    <source>
        <dbReference type="ARBA" id="ARBA00023143"/>
    </source>
</evidence>
<dbReference type="InterPro" id="IPR001444">
    <property type="entry name" value="Flag_bb_rod_N"/>
</dbReference>
<dbReference type="AlphaFoldDB" id="A0A2A9DZU5"/>
<dbReference type="GO" id="GO:0009424">
    <property type="term" value="C:bacterial-type flagellum hook"/>
    <property type="evidence" value="ECO:0007669"/>
    <property type="project" value="UniProtKB-UniRule"/>
</dbReference>
<name>A0A2A9DZU5_9MICO</name>
<dbReference type="OrthoDB" id="9802553at2"/>
<dbReference type="Proteomes" id="UP000225548">
    <property type="component" value="Unassembled WGS sequence"/>
</dbReference>
<gene>
    <name evidence="7" type="primary">flgK</name>
    <name evidence="11" type="ORF">ATL42_0037</name>
</gene>
<keyword evidence="11" id="KW-0969">Cilium</keyword>
<organism evidence="11 12">
    <name type="scientific">Sanguibacter antarcticus</name>
    <dbReference type="NCBI Taxonomy" id="372484"/>
    <lineage>
        <taxon>Bacteria</taxon>
        <taxon>Bacillati</taxon>
        <taxon>Actinomycetota</taxon>
        <taxon>Actinomycetes</taxon>
        <taxon>Micrococcales</taxon>
        <taxon>Sanguibacteraceae</taxon>
        <taxon>Sanguibacter</taxon>
    </lineage>
</organism>
<dbReference type="InterPro" id="IPR010930">
    <property type="entry name" value="Flg_bb/hook_C_dom"/>
</dbReference>
<dbReference type="RefSeq" id="WP_098453621.1">
    <property type="nucleotide sequence ID" value="NZ_PDJG01000001.1"/>
</dbReference>
<evidence type="ECO:0000259" key="8">
    <source>
        <dbReference type="Pfam" id="PF00460"/>
    </source>
</evidence>
<protein>
    <recommendedName>
        <fullName evidence="4 7">Flagellar hook-associated protein 1</fullName>
        <shortName evidence="7">HAP1</shortName>
    </recommendedName>
</protein>
<dbReference type="PANTHER" id="PTHR30033:SF1">
    <property type="entry name" value="FLAGELLAR HOOK-ASSOCIATED PROTEIN 1"/>
    <property type="match status" value="1"/>
</dbReference>
<evidence type="ECO:0000256" key="4">
    <source>
        <dbReference type="ARBA" id="ARBA00016244"/>
    </source>
</evidence>
<evidence type="ECO:0000256" key="3">
    <source>
        <dbReference type="ARBA" id="ARBA00009677"/>
    </source>
</evidence>
<evidence type="ECO:0000313" key="11">
    <source>
        <dbReference type="EMBL" id="PFG32218.1"/>
    </source>
</evidence>
<evidence type="ECO:0000256" key="5">
    <source>
        <dbReference type="ARBA" id="ARBA00022525"/>
    </source>
</evidence>
<proteinExistence type="inferred from homology"/>
<dbReference type="Pfam" id="PF22638">
    <property type="entry name" value="FlgK_D1"/>
    <property type="match status" value="1"/>
</dbReference>
<comment type="similarity">
    <text evidence="3 7">Belongs to the flagella basal body rod proteins family.</text>
</comment>
<sequence length="472" mass="47753">MSTFSGLSTALTALTAQRQALEVAGQNIANSNTVGYTRQRAELQSVGSGQSATMFSQGSSVGNGVQVSGISRLGDLFLDARVRTTTSSAAFLAARSEAYTRLESTIAEPGTNGIAAELDDFWATWQDVSNNPTSAAAGQVLIESANSVQRAISTGYSAVSTQWDQTRAKADTLVSEINTTAASVAELNEKIRSITVSGGNANELIDQRNVLTTSLASLAGATVREYPDGTADVNIGGNSIVSGIRAQKLAVAGGTTVTGATGTDAVRVVWDRVPAGTTAALGGGELAGVLSVLAPADSQGTGGLLAEAAASYNALATKVATSVNTIHESARADGSTGGPIFTISATGPAALTLAVAITDPSEINPGQGGADGSIADAISQIGSAAGSPDEAWSSFVVAIGVKSKAATQSAVVAESARATADNLQLAQTSVDLDEESVNMLAFQRSYQGAARVMTAIDEMLDQLINRTGVVGR</sequence>
<keyword evidence="11" id="KW-0966">Cell projection</keyword>
<evidence type="ECO:0000259" key="10">
    <source>
        <dbReference type="Pfam" id="PF22638"/>
    </source>
</evidence>
<dbReference type="PRINTS" id="PR01005">
    <property type="entry name" value="FLGHOOKAP1"/>
</dbReference>
<dbReference type="EMBL" id="PDJG01000001">
    <property type="protein sequence ID" value="PFG32218.1"/>
    <property type="molecule type" value="Genomic_DNA"/>
</dbReference>
<dbReference type="SUPFAM" id="SSF64518">
    <property type="entry name" value="Phase 1 flagellin"/>
    <property type="match status" value="1"/>
</dbReference>
<dbReference type="GO" id="GO:0005576">
    <property type="term" value="C:extracellular region"/>
    <property type="evidence" value="ECO:0007669"/>
    <property type="project" value="UniProtKB-SubCell"/>
</dbReference>